<reference evidence="2" key="1">
    <citation type="journal article" date="2015" name="Nature">
        <title>Complex archaea that bridge the gap between prokaryotes and eukaryotes.</title>
        <authorList>
            <person name="Spang A."/>
            <person name="Saw J.H."/>
            <person name="Jorgensen S.L."/>
            <person name="Zaremba-Niedzwiedzka K."/>
            <person name="Martijn J."/>
            <person name="Lind A.E."/>
            <person name="van Eijk R."/>
            <person name="Schleper C."/>
            <person name="Guy L."/>
            <person name="Ettema T.J."/>
        </authorList>
    </citation>
    <scope>NUCLEOTIDE SEQUENCE</scope>
</reference>
<dbReference type="EMBL" id="LAZR01004760">
    <property type="protein sequence ID" value="KKN05805.1"/>
    <property type="molecule type" value="Genomic_DNA"/>
</dbReference>
<comment type="caution">
    <text evidence="2">The sequence shown here is derived from an EMBL/GenBank/DDBJ whole genome shotgun (WGS) entry which is preliminary data.</text>
</comment>
<keyword evidence="1" id="KW-0472">Membrane</keyword>
<feature type="transmembrane region" description="Helical" evidence="1">
    <location>
        <begin position="20"/>
        <end position="37"/>
    </location>
</feature>
<name>A0A0F9MEN3_9ZZZZ</name>
<sequence length="127" mass="14631">MIPQAVEIAERVIKQADDGHIWPVVAMALAVVLYLVYRDFMAPRLRMRKVLNGNGGGLRERDVLVQKFAADLHEITRALDLHIGQSDEFRKNFDKCMERISNDINGLHSRISTGRREMDEKIDRMQV</sequence>
<evidence type="ECO:0000256" key="1">
    <source>
        <dbReference type="SAM" id="Phobius"/>
    </source>
</evidence>
<protein>
    <submittedName>
        <fullName evidence="2">Uncharacterized protein</fullName>
    </submittedName>
</protein>
<organism evidence="2">
    <name type="scientific">marine sediment metagenome</name>
    <dbReference type="NCBI Taxonomy" id="412755"/>
    <lineage>
        <taxon>unclassified sequences</taxon>
        <taxon>metagenomes</taxon>
        <taxon>ecological metagenomes</taxon>
    </lineage>
</organism>
<accession>A0A0F9MEN3</accession>
<keyword evidence="1" id="KW-1133">Transmembrane helix</keyword>
<keyword evidence="1" id="KW-0812">Transmembrane</keyword>
<proteinExistence type="predicted"/>
<evidence type="ECO:0000313" key="2">
    <source>
        <dbReference type="EMBL" id="KKN05805.1"/>
    </source>
</evidence>
<dbReference type="AlphaFoldDB" id="A0A0F9MEN3"/>
<gene>
    <name evidence="2" type="ORF">LCGC14_1083590</name>
</gene>